<evidence type="ECO:0000256" key="5">
    <source>
        <dbReference type="ARBA" id="ARBA00023239"/>
    </source>
</evidence>
<dbReference type="PRINTS" id="PR00800">
    <property type="entry name" value="YHDCRBOXLASE"/>
</dbReference>
<dbReference type="EMBL" id="JABEPP010000003">
    <property type="protein sequence ID" value="NNM73053.1"/>
    <property type="molecule type" value="Genomic_DNA"/>
</dbReference>
<gene>
    <name evidence="8" type="ORF">HJG44_11750</name>
</gene>
<protein>
    <submittedName>
        <fullName evidence="8">Aspartate aminotransferase family protein</fullName>
    </submittedName>
</protein>
<dbReference type="InterPro" id="IPR015422">
    <property type="entry name" value="PyrdxlP-dep_Trfase_small"/>
</dbReference>
<evidence type="ECO:0000256" key="6">
    <source>
        <dbReference type="PIRSR" id="PIRSR602129-50"/>
    </source>
</evidence>
<dbReference type="InterPro" id="IPR010977">
    <property type="entry name" value="Aromatic_deC"/>
</dbReference>
<evidence type="ECO:0000256" key="1">
    <source>
        <dbReference type="ARBA" id="ARBA00001933"/>
    </source>
</evidence>
<evidence type="ECO:0000256" key="7">
    <source>
        <dbReference type="RuleBase" id="RU000382"/>
    </source>
</evidence>
<dbReference type="GO" id="GO:0008483">
    <property type="term" value="F:transaminase activity"/>
    <property type="evidence" value="ECO:0007669"/>
    <property type="project" value="UniProtKB-KW"/>
</dbReference>
<dbReference type="GO" id="GO:0030170">
    <property type="term" value="F:pyridoxal phosphate binding"/>
    <property type="evidence" value="ECO:0007669"/>
    <property type="project" value="InterPro"/>
</dbReference>
<name>A0A849IGK7_9HYPH</name>
<comment type="cofactor">
    <cofactor evidence="1 6 7">
        <name>pyridoxal 5'-phosphate</name>
        <dbReference type="ChEBI" id="CHEBI:597326"/>
    </cofactor>
</comment>
<dbReference type="Gene3D" id="3.40.640.10">
    <property type="entry name" value="Type I PLP-dependent aspartate aminotransferase-like (Major domain)"/>
    <property type="match status" value="1"/>
</dbReference>
<keyword evidence="3" id="KW-0210">Decarboxylase</keyword>
<keyword evidence="8" id="KW-0808">Transferase</keyword>
<dbReference type="SUPFAM" id="SSF53383">
    <property type="entry name" value="PLP-dependent transferases"/>
    <property type="match status" value="1"/>
</dbReference>
<proteinExistence type="inferred from homology"/>
<dbReference type="GO" id="GO:0019752">
    <property type="term" value="P:carboxylic acid metabolic process"/>
    <property type="evidence" value="ECO:0007669"/>
    <property type="project" value="InterPro"/>
</dbReference>
<dbReference type="InterPro" id="IPR015421">
    <property type="entry name" value="PyrdxlP-dep_Trfase_major"/>
</dbReference>
<dbReference type="PANTHER" id="PTHR11999:SF70">
    <property type="entry name" value="MIP05841P"/>
    <property type="match status" value="1"/>
</dbReference>
<keyword evidence="9" id="KW-1185">Reference proteome</keyword>
<evidence type="ECO:0000256" key="4">
    <source>
        <dbReference type="ARBA" id="ARBA00022898"/>
    </source>
</evidence>
<dbReference type="GO" id="GO:0016831">
    <property type="term" value="F:carboxy-lyase activity"/>
    <property type="evidence" value="ECO:0007669"/>
    <property type="project" value="UniProtKB-KW"/>
</dbReference>
<dbReference type="Gene3D" id="3.90.1150.10">
    <property type="entry name" value="Aspartate Aminotransferase, domain 1"/>
    <property type="match status" value="1"/>
</dbReference>
<comment type="similarity">
    <text evidence="2 7">Belongs to the group II decarboxylase family.</text>
</comment>
<dbReference type="AlphaFoldDB" id="A0A849IGK7"/>
<keyword evidence="8" id="KW-0032">Aminotransferase</keyword>
<dbReference type="InterPro" id="IPR002129">
    <property type="entry name" value="PyrdxlP-dep_de-COase"/>
</dbReference>
<dbReference type="InterPro" id="IPR015424">
    <property type="entry name" value="PyrdxlP-dep_Trfase"/>
</dbReference>
<dbReference type="Gene3D" id="1.20.1340.10">
    <property type="entry name" value="dopa decarboxylase, N-terminal domain"/>
    <property type="match status" value="1"/>
</dbReference>
<dbReference type="GO" id="GO:0005737">
    <property type="term" value="C:cytoplasm"/>
    <property type="evidence" value="ECO:0007669"/>
    <property type="project" value="TreeGrafter"/>
</dbReference>
<evidence type="ECO:0000256" key="3">
    <source>
        <dbReference type="ARBA" id="ARBA00022793"/>
    </source>
</evidence>
<dbReference type="Proteomes" id="UP000564885">
    <property type="component" value="Unassembled WGS sequence"/>
</dbReference>
<evidence type="ECO:0000313" key="8">
    <source>
        <dbReference type="EMBL" id="NNM73053.1"/>
    </source>
</evidence>
<evidence type="ECO:0000256" key="2">
    <source>
        <dbReference type="ARBA" id="ARBA00009533"/>
    </source>
</evidence>
<keyword evidence="4 6" id="KW-0663">Pyridoxal phosphate</keyword>
<dbReference type="Pfam" id="PF00282">
    <property type="entry name" value="Pyridoxal_deC"/>
    <property type="match status" value="1"/>
</dbReference>
<reference evidence="8 9" key="1">
    <citation type="submission" date="2020-04" db="EMBL/GenBank/DDBJ databases">
        <title>Enterovirga sp. isolate from soil.</title>
        <authorList>
            <person name="Chea S."/>
            <person name="Kim D.-U."/>
        </authorList>
    </citation>
    <scope>NUCLEOTIDE SEQUENCE [LARGE SCALE GENOMIC DNA]</scope>
    <source>
        <strain evidence="8 9">DB1703</strain>
    </source>
</reference>
<feature type="modified residue" description="N6-(pyridoxal phosphate)lysine" evidence="6">
    <location>
        <position position="295"/>
    </location>
</feature>
<keyword evidence="5 7" id="KW-0456">Lyase</keyword>
<sequence length="479" mass="52454">MDGEEFRRWSHRAADWSADYLAGIGERPVRAPVEPGQVFRQIPDAPPEAGEPMEAIFADLDRVIMPGITHWQHPRFFAYFPANASPPSVLAEQVTAAIAAQCMLWQTSPAATELETRMLDWLRAMIGLPEGFSGVIQDSASSATLAALLTARERALGHTGNSDGLFGQKPLRVYASAQVHSSVDKAVRIAGFGDRNLVRIPTSGPLHGMDPAALRQAVEADIAAGLKPAAIVAALGGTSVGACDDIAAAASVARAHGIFLHVDAAWAGSAMICPEHRDLMRGADLADSFVFNPHKWLFTNFDCSAHFVRDPKALTDTLGIRPPFLRTLGQEGFVDYNEWSVPLGRRFRALKLWFVIRAYGVERLRGMIRDHIAWSRELAEAVAREPDFEVATGPVLSLFTFRYAPAGLSEEERDRLNARLLEAVNADGRIYLTQTSHAGRFVIRFQAGSTWTTREDVLSTLAVLRDLAPRVREAERRAA</sequence>
<accession>A0A849IGK7</accession>
<dbReference type="GO" id="GO:0006520">
    <property type="term" value="P:amino acid metabolic process"/>
    <property type="evidence" value="ECO:0007669"/>
    <property type="project" value="InterPro"/>
</dbReference>
<dbReference type="PANTHER" id="PTHR11999">
    <property type="entry name" value="GROUP II PYRIDOXAL-5-PHOSPHATE DECARBOXYLASE"/>
    <property type="match status" value="1"/>
</dbReference>
<comment type="caution">
    <text evidence="8">The sequence shown here is derived from an EMBL/GenBank/DDBJ whole genome shotgun (WGS) entry which is preliminary data.</text>
</comment>
<evidence type="ECO:0000313" key="9">
    <source>
        <dbReference type="Proteomes" id="UP000564885"/>
    </source>
</evidence>
<organism evidence="8 9">
    <name type="scientific">Enterovirga aerilata</name>
    <dbReference type="NCBI Taxonomy" id="2730920"/>
    <lineage>
        <taxon>Bacteria</taxon>
        <taxon>Pseudomonadati</taxon>
        <taxon>Pseudomonadota</taxon>
        <taxon>Alphaproteobacteria</taxon>
        <taxon>Hyphomicrobiales</taxon>
        <taxon>Methylobacteriaceae</taxon>
        <taxon>Enterovirga</taxon>
    </lineage>
</organism>
<dbReference type="RefSeq" id="WP_171218551.1">
    <property type="nucleotide sequence ID" value="NZ_JABEPP010000003.1"/>
</dbReference>